<dbReference type="Gene3D" id="3.40.1690.10">
    <property type="entry name" value="secretion proteins EscU"/>
    <property type="match status" value="1"/>
</dbReference>
<keyword evidence="3" id="KW-0812">Transmembrane</keyword>
<feature type="compositionally biased region" description="Basic and acidic residues" evidence="2">
    <location>
        <begin position="1"/>
        <end position="15"/>
    </location>
</feature>
<reference evidence="4" key="1">
    <citation type="submission" date="2015-04" db="EMBL/GenBank/DDBJ databases">
        <title>Formation of a single polar flagellum by lateral and polar bacterial flagellar gene sets.</title>
        <authorList>
            <person name="Maruyama Y."/>
            <person name="Kobayashi M."/>
            <person name="Murata K."/>
            <person name="Hashimoto W."/>
        </authorList>
    </citation>
    <scope>NUCLEOTIDE SEQUENCE</scope>
    <source>
        <strain evidence="4">A1</strain>
    </source>
</reference>
<evidence type="ECO:0000256" key="2">
    <source>
        <dbReference type="SAM" id="MobiDB-lite"/>
    </source>
</evidence>
<dbReference type="PANTHER" id="PTHR30531">
    <property type="entry name" value="FLAGELLAR BIOSYNTHETIC PROTEIN FLHB"/>
    <property type="match status" value="1"/>
</dbReference>
<dbReference type="PANTHER" id="PTHR30531:SF12">
    <property type="entry name" value="FLAGELLAR BIOSYNTHETIC PROTEIN FLHB"/>
    <property type="match status" value="1"/>
</dbReference>
<feature type="transmembrane region" description="Helical" evidence="3">
    <location>
        <begin position="34"/>
        <end position="55"/>
    </location>
</feature>
<keyword evidence="3" id="KW-1133">Transmembrane helix</keyword>
<dbReference type="Pfam" id="PF01312">
    <property type="entry name" value="Bac_export_2"/>
    <property type="match status" value="1"/>
</dbReference>
<accession>A0A0A8JBR8</accession>
<name>A0A0A8JBR8_9SPHN</name>
<keyword evidence="4" id="KW-0969">Cilium</keyword>
<organism evidence="4">
    <name type="scientific">Sphingomonas sp. A1</name>
    <dbReference type="NCBI Taxonomy" id="90322"/>
    <lineage>
        <taxon>Bacteria</taxon>
        <taxon>Pseudomonadati</taxon>
        <taxon>Pseudomonadota</taxon>
        <taxon>Alphaproteobacteria</taxon>
        <taxon>Sphingomonadales</taxon>
        <taxon>Sphingomonadaceae</taxon>
        <taxon>Sphingomonas</taxon>
    </lineage>
</organism>
<dbReference type="InterPro" id="IPR029025">
    <property type="entry name" value="T3SS_substrate_exporter_C"/>
</dbReference>
<comment type="similarity">
    <text evidence="1">Belongs to the type III secretion exporter family.</text>
</comment>
<keyword evidence="4" id="KW-0966">Cell projection</keyword>
<keyword evidence="4" id="KW-0282">Flagellum</keyword>
<sequence length="383" mass="42338">MAEHSSSEDKTEKPSAQKLRKSREQGQVPRSRDVATAIGILVCIKLIVLLMPGYLEDFRELFGAGFAALDGDGTPENLWSSAFTTAMLLMAKMMLPLFVVPLAISLGALYPGGWVFAGSHLMPKFSRMNPLAYVQRLTQPKHVASVAASIAKAVALGLVLWHVSSSTLSDFIALQAQPLDQAIMHGAGLMLDGILALCTVFVIFALIDLPVQRFIYLREQRMTKREMKEEYKSTEGRPEVRQRIRQLQLQMARRGVRKTVPGADVVIVNPEHYAVALKYDADRADAPFVIAKGVDEMALYIREVARESNVEVVPLPPLARAIYNTSQVNQKIPAALYRAVALVLGYVLQLQAFRGGRRERAPLLPDALPIPRAFLDAHARQES</sequence>
<evidence type="ECO:0000256" key="1">
    <source>
        <dbReference type="ARBA" id="ARBA00010690"/>
    </source>
</evidence>
<keyword evidence="3" id="KW-0472">Membrane</keyword>
<dbReference type="SUPFAM" id="SSF160544">
    <property type="entry name" value="EscU C-terminal domain-like"/>
    <property type="match status" value="1"/>
</dbReference>
<dbReference type="EMBL" id="LC043068">
    <property type="protein sequence ID" value="BAQ08198.1"/>
    <property type="molecule type" value="Genomic_DNA"/>
</dbReference>
<feature type="transmembrane region" description="Helical" evidence="3">
    <location>
        <begin position="183"/>
        <end position="207"/>
    </location>
</feature>
<dbReference type="GO" id="GO:0005886">
    <property type="term" value="C:plasma membrane"/>
    <property type="evidence" value="ECO:0007669"/>
    <property type="project" value="TreeGrafter"/>
</dbReference>
<gene>
    <name evidence="4" type="primary">flhB</name>
</gene>
<feature type="region of interest" description="Disordered" evidence="2">
    <location>
        <begin position="1"/>
        <end position="28"/>
    </location>
</feature>
<feature type="transmembrane region" description="Helical" evidence="3">
    <location>
        <begin position="143"/>
        <end position="163"/>
    </location>
</feature>
<dbReference type="PRINTS" id="PR00950">
    <property type="entry name" value="TYPE3IMSPROT"/>
</dbReference>
<protein>
    <submittedName>
        <fullName evidence="4">Flagellar biosynthetic protein FlhB</fullName>
    </submittedName>
</protein>
<evidence type="ECO:0000313" key="4">
    <source>
        <dbReference type="EMBL" id="BAQ08198.1"/>
    </source>
</evidence>
<dbReference type="AlphaFoldDB" id="A0A0A8JBR8"/>
<evidence type="ECO:0000256" key="3">
    <source>
        <dbReference type="SAM" id="Phobius"/>
    </source>
</evidence>
<dbReference type="GO" id="GO:0009306">
    <property type="term" value="P:protein secretion"/>
    <property type="evidence" value="ECO:0007669"/>
    <property type="project" value="InterPro"/>
</dbReference>
<proteinExistence type="inferred from homology"/>
<feature type="transmembrane region" description="Helical" evidence="3">
    <location>
        <begin position="97"/>
        <end position="122"/>
    </location>
</feature>
<dbReference type="InterPro" id="IPR006135">
    <property type="entry name" value="T3SS_substrate_exporter"/>
</dbReference>